<dbReference type="EMBL" id="CP092109">
    <property type="protein sequence ID" value="UWZ81621.1"/>
    <property type="molecule type" value="Genomic_DNA"/>
</dbReference>
<evidence type="ECO:0000313" key="3">
    <source>
        <dbReference type="EMBL" id="UWZ81621.1"/>
    </source>
</evidence>
<sequence length="141" mass="15191">MGGEFAGDFRGEIELGYRNNDLDRLHADGGGSVSIGGDVTTISLMANIIKDFPLGTGFTPFIGAGIGMANIEAEIRFAGLSDKEDDNVFAYQFFAGGGIDLAPKVKLDLQYRFFATSDPDFNGLESEYLSHNFLAGLRFGF</sequence>
<reference evidence="3" key="1">
    <citation type="journal article" date="2022" name="Environ. Microbiol.">
        <title>Geoalkalibacter halelectricus SAP #1 sp. nov. possessing extracellular electron transfer and mineral#reducing capabilities from a haloalkaline environment.</title>
        <authorList>
            <person name="Yadav S."/>
            <person name="Singh R."/>
            <person name="Sundharam S.S."/>
            <person name="Chaudhary S."/>
            <person name="Krishnamurthi S."/>
            <person name="Patil S.A."/>
        </authorList>
    </citation>
    <scope>NUCLEOTIDE SEQUENCE</scope>
    <source>
        <strain evidence="3">SAP-1</strain>
    </source>
</reference>
<dbReference type="Proteomes" id="UP001060414">
    <property type="component" value="Chromosome"/>
</dbReference>
<accession>A0ABY5ZWQ1</accession>
<keyword evidence="4" id="KW-1185">Reference proteome</keyword>
<dbReference type="Pfam" id="PF13505">
    <property type="entry name" value="OMP_b-brl"/>
    <property type="match status" value="1"/>
</dbReference>
<feature type="domain" description="Outer membrane protein beta-barrel" evidence="2">
    <location>
        <begin position="10"/>
        <end position="137"/>
    </location>
</feature>
<dbReference type="InterPro" id="IPR011250">
    <property type="entry name" value="OMP/PagP_B-barrel"/>
</dbReference>
<gene>
    <name evidence="3" type="ORF">L9S41_18455</name>
</gene>
<keyword evidence="1" id="KW-0732">Signal</keyword>
<proteinExistence type="predicted"/>
<name>A0ABY5ZWQ1_9BACT</name>
<evidence type="ECO:0000256" key="1">
    <source>
        <dbReference type="ARBA" id="ARBA00022729"/>
    </source>
</evidence>
<dbReference type="InterPro" id="IPR027385">
    <property type="entry name" value="Beta-barrel_OMP"/>
</dbReference>
<organism evidence="3 4">
    <name type="scientific">Geoalkalibacter halelectricus</name>
    <dbReference type="NCBI Taxonomy" id="2847045"/>
    <lineage>
        <taxon>Bacteria</taxon>
        <taxon>Pseudomonadati</taxon>
        <taxon>Thermodesulfobacteriota</taxon>
        <taxon>Desulfuromonadia</taxon>
        <taxon>Desulfuromonadales</taxon>
        <taxon>Geoalkalibacteraceae</taxon>
        <taxon>Geoalkalibacter</taxon>
    </lineage>
</organism>
<dbReference type="Gene3D" id="2.40.160.20">
    <property type="match status" value="1"/>
</dbReference>
<evidence type="ECO:0000259" key="2">
    <source>
        <dbReference type="Pfam" id="PF13505"/>
    </source>
</evidence>
<evidence type="ECO:0000313" key="4">
    <source>
        <dbReference type="Proteomes" id="UP001060414"/>
    </source>
</evidence>
<protein>
    <submittedName>
        <fullName evidence="3">Outer membrane beta-barrel protein</fullName>
    </submittedName>
</protein>
<dbReference type="SUPFAM" id="SSF56925">
    <property type="entry name" value="OMPA-like"/>
    <property type="match status" value="1"/>
</dbReference>